<dbReference type="InterPro" id="IPR013094">
    <property type="entry name" value="AB_hydrolase_3"/>
</dbReference>
<evidence type="ECO:0000256" key="1">
    <source>
        <dbReference type="ARBA" id="ARBA00022801"/>
    </source>
</evidence>
<dbReference type="Gene3D" id="3.40.50.1820">
    <property type="entry name" value="alpha/beta hydrolase"/>
    <property type="match status" value="1"/>
</dbReference>
<name>A0AA39GHE3_SARSR</name>
<feature type="domain" description="Alpha/beta hydrolase fold-3" evidence="2">
    <location>
        <begin position="112"/>
        <end position="319"/>
    </location>
</feature>
<dbReference type="Pfam" id="PF07859">
    <property type="entry name" value="Abhydrolase_3"/>
    <property type="match status" value="1"/>
</dbReference>
<keyword evidence="4" id="KW-1185">Reference proteome</keyword>
<proteinExistence type="predicted"/>
<dbReference type="InterPro" id="IPR029058">
    <property type="entry name" value="AB_hydrolase_fold"/>
</dbReference>
<dbReference type="PANTHER" id="PTHR48081">
    <property type="entry name" value="AB HYDROLASE SUPERFAMILY PROTEIN C4A8.06C"/>
    <property type="match status" value="1"/>
</dbReference>
<dbReference type="AlphaFoldDB" id="A0AA39GHE3"/>
<dbReference type="SUPFAM" id="SSF53474">
    <property type="entry name" value="alpha/beta-Hydrolases"/>
    <property type="match status" value="1"/>
</dbReference>
<accession>A0AA39GHE3</accession>
<dbReference type="Proteomes" id="UP001175261">
    <property type="component" value="Unassembled WGS sequence"/>
</dbReference>
<organism evidence="3 4">
    <name type="scientific">Sarocladium strictum</name>
    <name type="common">Black bundle disease fungus</name>
    <name type="synonym">Acremonium strictum</name>
    <dbReference type="NCBI Taxonomy" id="5046"/>
    <lineage>
        <taxon>Eukaryota</taxon>
        <taxon>Fungi</taxon>
        <taxon>Dikarya</taxon>
        <taxon>Ascomycota</taxon>
        <taxon>Pezizomycotina</taxon>
        <taxon>Sordariomycetes</taxon>
        <taxon>Hypocreomycetidae</taxon>
        <taxon>Hypocreales</taxon>
        <taxon>Sarocladiaceae</taxon>
        <taxon>Sarocladium</taxon>
    </lineage>
</organism>
<dbReference type="PANTHER" id="PTHR48081:SF8">
    <property type="entry name" value="ALPHA_BETA HYDROLASE FOLD-3 DOMAIN-CONTAINING PROTEIN-RELATED"/>
    <property type="match status" value="1"/>
</dbReference>
<comment type="caution">
    <text evidence="3">The sequence shown here is derived from an EMBL/GenBank/DDBJ whole genome shotgun (WGS) entry which is preliminary data.</text>
</comment>
<gene>
    <name evidence="3" type="ORF">NLU13_5702</name>
</gene>
<evidence type="ECO:0000259" key="2">
    <source>
        <dbReference type="Pfam" id="PF07859"/>
    </source>
</evidence>
<sequence>MPIIVKAQAEYTPLDPNYEPLPKYSHYATLDPIFATLKPAIDASLDTIWNPDSTIEQFRAAWSANSPSPAGCPVEGEDVVTEKRTVKMRDGAERELCIYRAKEKKEGSAIVLRCHGGGWVIGGPNTEHPESLMLAGKTNSVVVVVGYRMAPEYKFPYAVNDCFDALKWCHENAASLGGDPSKLIVNGGSAGANLATVTALLARDAGIPLAGQVLTWPSVCHPKFQPKDEYEMGSYQQNHFATILTAPRMEWFLDMYMPEPTDDWRLSPLLAPSLEGLPKTLVTVAGYDILRDEGLAYVERMKGEGVEVEHKVYQGLPHCPYGMVEHPEIIDYYSRIVEFVKKISG</sequence>
<dbReference type="GO" id="GO:0016787">
    <property type="term" value="F:hydrolase activity"/>
    <property type="evidence" value="ECO:0007669"/>
    <property type="project" value="UniProtKB-KW"/>
</dbReference>
<protein>
    <recommendedName>
        <fullName evidence="2">Alpha/beta hydrolase fold-3 domain-containing protein</fullName>
    </recommendedName>
</protein>
<dbReference type="EMBL" id="JAPDFR010000004">
    <property type="protein sequence ID" value="KAK0387390.1"/>
    <property type="molecule type" value="Genomic_DNA"/>
</dbReference>
<dbReference type="InterPro" id="IPR050300">
    <property type="entry name" value="GDXG_lipolytic_enzyme"/>
</dbReference>
<evidence type="ECO:0000313" key="4">
    <source>
        <dbReference type="Proteomes" id="UP001175261"/>
    </source>
</evidence>
<evidence type="ECO:0000313" key="3">
    <source>
        <dbReference type="EMBL" id="KAK0387390.1"/>
    </source>
</evidence>
<keyword evidence="1" id="KW-0378">Hydrolase</keyword>
<reference evidence="3" key="1">
    <citation type="submission" date="2022-10" db="EMBL/GenBank/DDBJ databases">
        <title>Determination and structural analysis of whole genome sequence of Sarocladium strictum F4-1.</title>
        <authorList>
            <person name="Hu L."/>
            <person name="Jiang Y."/>
        </authorList>
    </citation>
    <scope>NUCLEOTIDE SEQUENCE</scope>
    <source>
        <strain evidence="3">F4-1</strain>
    </source>
</reference>